<accession>A0A7J8TI92</accession>
<dbReference type="InterPro" id="IPR044605">
    <property type="entry name" value="At1g26460-like"/>
</dbReference>
<protein>
    <recommendedName>
        <fullName evidence="3">Pentacotripeptide-repeat region of PRORP domain-containing protein</fullName>
    </recommendedName>
</protein>
<dbReference type="EMBL" id="JABFAC010249453">
    <property type="protein sequence ID" value="MBA0637909.1"/>
    <property type="molecule type" value="Genomic_DNA"/>
</dbReference>
<dbReference type="AlphaFoldDB" id="A0A7J8TI92"/>
<dbReference type="PANTHER" id="PTHR47205">
    <property type="entry name" value="OS07G0599000 PROTEIN"/>
    <property type="match status" value="1"/>
</dbReference>
<dbReference type="Gene3D" id="1.25.40.10">
    <property type="entry name" value="Tetratricopeptide repeat domain"/>
    <property type="match status" value="1"/>
</dbReference>
<comment type="caution">
    <text evidence="1">The sequence shown here is derived from an EMBL/GenBank/DDBJ whole genome shotgun (WGS) entry which is preliminary data.</text>
</comment>
<name>A0A7J8TI92_GOSDV</name>
<dbReference type="InterPro" id="IPR011990">
    <property type="entry name" value="TPR-like_helical_dom_sf"/>
</dbReference>
<organism evidence="1 2">
    <name type="scientific">Gossypium davidsonii</name>
    <name type="common">Davidson's cotton</name>
    <name type="synonym">Gossypium klotzschianum subsp. davidsonii</name>
    <dbReference type="NCBI Taxonomy" id="34287"/>
    <lineage>
        <taxon>Eukaryota</taxon>
        <taxon>Viridiplantae</taxon>
        <taxon>Streptophyta</taxon>
        <taxon>Embryophyta</taxon>
        <taxon>Tracheophyta</taxon>
        <taxon>Spermatophyta</taxon>
        <taxon>Magnoliopsida</taxon>
        <taxon>eudicotyledons</taxon>
        <taxon>Gunneridae</taxon>
        <taxon>Pentapetalae</taxon>
        <taxon>rosids</taxon>
        <taxon>malvids</taxon>
        <taxon>Malvales</taxon>
        <taxon>Malvaceae</taxon>
        <taxon>Malvoideae</taxon>
        <taxon>Gossypium</taxon>
    </lineage>
</organism>
<dbReference type="Proteomes" id="UP000593561">
    <property type="component" value="Unassembled WGS sequence"/>
</dbReference>
<reference evidence="1 2" key="1">
    <citation type="journal article" date="2019" name="Genome Biol. Evol.">
        <title>Insights into the evolution of the New World diploid cottons (Gossypium, subgenus Houzingenia) based on genome sequencing.</title>
        <authorList>
            <person name="Grover C.E."/>
            <person name="Arick M.A. 2nd"/>
            <person name="Thrash A."/>
            <person name="Conover J.L."/>
            <person name="Sanders W.S."/>
            <person name="Peterson D.G."/>
            <person name="Frelichowski J.E."/>
            <person name="Scheffler J.A."/>
            <person name="Scheffler B.E."/>
            <person name="Wendel J.F."/>
        </authorList>
    </citation>
    <scope>NUCLEOTIDE SEQUENCE [LARGE SCALE GENOMIC DNA]</scope>
    <source>
        <strain evidence="1">27</strain>
        <tissue evidence="1">Leaf</tissue>
    </source>
</reference>
<gene>
    <name evidence="1" type="ORF">Godav_029209</name>
</gene>
<keyword evidence="2" id="KW-1185">Reference proteome</keyword>
<evidence type="ECO:0000313" key="1">
    <source>
        <dbReference type="EMBL" id="MBA0637909.1"/>
    </source>
</evidence>
<proteinExistence type="predicted"/>
<evidence type="ECO:0008006" key="3">
    <source>
        <dbReference type="Google" id="ProtNLM"/>
    </source>
</evidence>
<evidence type="ECO:0000313" key="2">
    <source>
        <dbReference type="Proteomes" id="UP000593561"/>
    </source>
</evidence>
<sequence>MNHFADLMIQQCWIDVKELFEFWVRSLDENGKPNKFDVNLYNHYLRANLMIGASAGDLLDFVAQMDDFELVPNLASFNLILKAMRQAKETEAAEKLLDGGKESLPNDESYDLVMGMLFEMRRVEAALKYIDMALQSGYKLSIKVFTECIACCVSQGQLDTLVTLIERCRLDDLLVAKCYFEYAVDEGLIVSALATAGRTYSSNLLDASWATLRCSLCQKKVPSPESFLGKIYSHASLGNLQKAFGTLHEFDAAHGNLVNEAEDLFSPFTSLYPLVVACSKKGFEALDSLQVVHDLYLIMICRIIVVLKL</sequence>
<dbReference type="PANTHER" id="PTHR47205:SF1">
    <property type="entry name" value="OS07G0599000 PROTEIN"/>
    <property type="match status" value="1"/>
</dbReference>